<evidence type="ECO:0000313" key="2">
    <source>
        <dbReference type="Proteomes" id="UP000029507"/>
    </source>
</evidence>
<dbReference type="HOGENOM" id="CLU_1407588_0_0_9"/>
<gene>
    <name evidence="1" type="ORF">PSTEL_22235</name>
</gene>
<protein>
    <submittedName>
        <fullName evidence="1">Uncharacterized protein</fullName>
    </submittedName>
</protein>
<sequence>MFSARRFTLICLILSTSLISSCTETDNRIGRGNYESSPAFASDAGVESAENPIDQAFKKDFEIVSSTYEMNYVTGAYLDAWKAEWDNVVAELMKHYDFEGDKNTIRAYKSRYEEFAAQASELEWIDWSDTSVEPGEDRLFGTGAVSASLLEEAILLKRQTLYLIDKYFSSEDSEYGEYIYLYKGNGAELDKAK</sequence>
<dbReference type="Proteomes" id="UP000029507">
    <property type="component" value="Chromosome"/>
</dbReference>
<dbReference type="AlphaFoldDB" id="A0A089N9I2"/>
<proteinExistence type="predicted"/>
<name>A0A089N9I2_9BACL</name>
<dbReference type="KEGG" id="pste:PSTEL_22235"/>
<organism evidence="1 2">
    <name type="scientific">Paenibacillus stellifer</name>
    <dbReference type="NCBI Taxonomy" id="169760"/>
    <lineage>
        <taxon>Bacteria</taxon>
        <taxon>Bacillati</taxon>
        <taxon>Bacillota</taxon>
        <taxon>Bacilli</taxon>
        <taxon>Bacillales</taxon>
        <taxon>Paenibacillaceae</taxon>
        <taxon>Paenibacillus</taxon>
    </lineage>
</organism>
<accession>A0A089N9I2</accession>
<reference evidence="1 2" key="1">
    <citation type="submission" date="2014-08" db="EMBL/GenBank/DDBJ databases">
        <title>Comparative genomics of the Paenibacillus odorifer group.</title>
        <authorList>
            <person name="den Bakker H.C."/>
            <person name="Tsai Y.-C."/>
            <person name="Martin N."/>
            <person name="Korlach J."/>
            <person name="Wiedmann M."/>
        </authorList>
    </citation>
    <scope>NUCLEOTIDE SEQUENCE [LARGE SCALE GENOMIC DNA]</scope>
    <source>
        <strain evidence="1 2">DSM 14472</strain>
    </source>
</reference>
<dbReference type="RefSeq" id="WP_038698468.1">
    <property type="nucleotide sequence ID" value="NZ_CP009286.1"/>
</dbReference>
<dbReference type="STRING" id="169760.PSTEL_22235"/>
<keyword evidence="2" id="KW-1185">Reference proteome</keyword>
<evidence type="ECO:0000313" key="1">
    <source>
        <dbReference type="EMBL" id="AIQ65424.1"/>
    </source>
</evidence>
<dbReference type="EMBL" id="CP009286">
    <property type="protein sequence ID" value="AIQ65424.1"/>
    <property type="molecule type" value="Genomic_DNA"/>
</dbReference>
<dbReference type="OrthoDB" id="2664448at2"/>
<dbReference type="PROSITE" id="PS51257">
    <property type="entry name" value="PROKAR_LIPOPROTEIN"/>
    <property type="match status" value="1"/>
</dbReference>